<feature type="compositionally biased region" description="Acidic residues" evidence="1">
    <location>
        <begin position="59"/>
        <end position="73"/>
    </location>
</feature>
<sequence length="198" mass="20878">MYQFIQKLARISSPQLLAVCIGVTLLSACGGGGGSSSGESSTAAPAPVTAPSAPAAPEDSQESADETDEDGDYTPDATALDSEANKSTQLYVEPDFTFDTHKRLTLDISATGARGQVLSDTLVTVSVVDSDITALDDERLQNKALLMVAKTDGNGVLYRQVEIASSQQKLLIELNALGIENEVLAAIADDNYVSYQFR</sequence>
<feature type="compositionally biased region" description="Low complexity" evidence="1">
    <location>
        <begin position="37"/>
        <end position="57"/>
    </location>
</feature>
<feature type="signal peptide" evidence="2">
    <location>
        <begin position="1"/>
        <end position="18"/>
    </location>
</feature>
<accession>A0A5B7Y9R2</accession>
<feature type="chain" id="PRO_5022748567" description="Cadherin domain-containing protein" evidence="2">
    <location>
        <begin position="19"/>
        <end position="198"/>
    </location>
</feature>
<keyword evidence="4" id="KW-1185">Reference proteome</keyword>
<keyword evidence="2" id="KW-0732">Signal</keyword>
<protein>
    <recommendedName>
        <fullName evidence="5">Cadherin domain-containing protein</fullName>
    </recommendedName>
</protein>
<proteinExistence type="predicted"/>
<dbReference type="RefSeq" id="WP_139755133.1">
    <property type="nucleotide sequence ID" value="NZ_CP039852.1"/>
</dbReference>
<evidence type="ECO:0000313" key="4">
    <source>
        <dbReference type="Proteomes" id="UP000304912"/>
    </source>
</evidence>
<dbReference type="OrthoDB" id="6388419at2"/>
<organism evidence="3 4">
    <name type="scientific">Salinimonas iocasae</name>
    <dbReference type="NCBI Taxonomy" id="2572577"/>
    <lineage>
        <taxon>Bacteria</taxon>
        <taxon>Pseudomonadati</taxon>
        <taxon>Pseudomonadota</taxon>
        <taxon>Gammaproteobacteria</taxon>
        <taxon>Alteromonadales</taxon>
        <taxon>Alteromonadaceae</taxon>
        <taxon>Alteromonas/Salinimonas group</taxon>
        <taxon>Salinimonas</taxon>
    </lineage>
</organism>
<evidence type="ECO:0000256" key="1">
    <source>
        <dbReference type="SAM" id="MobiDB-lite"/>
    </source>
</evidence>
<reference evidence="3 4" key="1">
    <citation type="submission" date="2019-04" db="EMBL/GenBank/DDBJ databases">
        <title>Salinimonas iocasae sp. nov., a halophilic bacterium isolated from the outer tube casing of tubeworms in Okinawa Trough.</title>
        <authorList>
            <person name="Zhang H."/>
            <person name="Wang H."/>
            <person name="Li C."/>
        </authorList>
    </citation>
    <scope>NUCLEOTIDE SEQUENCE [LARGE SCALE GENOMIC DNA]</scope>
    <source>
        <strain evidence="3 4">KX18D6</strain>
    </source>
</reference>
<name>A0A5B7Y9R2_9ALTE</name>
<feature type="region of interest" description="Disordered" evidence="1">
    <location>
        <begin position="32"/>
        <end position="85"/>
    </location>
</feature>
<dbReference type="PROSITE" id="PS51257">
    <property type="entry name" value="PROKAR_LIPOPROTEIN"/>
    <property type="match status" value="1"/>
</dbReference>
<dbReference type="AlphaFoldDB" id="A0A5B7Y9R2"/>
<evidence type="ECO:0000313" key="3">
    <source>
        <dbReference type="EMBL" id="QCZ92374.1"/>
    </source>
</evidence>
<gene>
    <name evidence="3" type="ORF">FBQ74_02275</name>
</gene>
<dbReference type="EMBL" id="CP039852">
    <property type="protein sequence ID" value="QCZ92374.1"/>
    <property type="molecule type" value="Genomic_DNA"/>
</dbReference>
<evidence type="ECO:0008006" key="5">
    <source>
        <dbReference type="Google" id="ProtNLM"/>
    </source>
</evidence>
<evidence type="ECO:0000256" key="2">
    <source>
        <dbReference type="SAM" id="SignalP"/>
    </source>
</evidence>
<dbReference type="KEGG" id="salk:FBQ74_02275"/>
<dbReference type="Proteomes" id="UP000304912">
    <property type="component" value="Chromosome"/>
</dbReference>